<reference evidence="4" key="1">
    <citation type="submission" date="2021-06" db="EMBL/GenBank/DDBJ databases">
        <title>44 bacteria genomes isolated from Dapeng, Shenzhen.</title>
        <authorList>
            <person name="Zheng W."/>
            <person name="Yu S."/>
            <person name="Huang Y."/>
        </authorList>
    </citation>
    <scope>NUCLEOTIDE SEQUENCE</scope>
    <source>
        <strain evidence="4">DP5N28-2</strain>
    </source>
</reference>
<dbReference type="PANTHER" id="PTHR43272:SF33">
    <property type="entry name" value="AMP-BINDING DOMAIN-CONTAINING PROTEIN-RELATED"/>
    <property type="match status" value="1"/>
</dbReference>
<dbReference type="Pfam" id="PF00501">
    <property type="entry name" value="AMP-binding"/>
    <property type="match status" value="1"/>
</dbReference>
<evidence type="ECO:0000259" key="3">
    <source>
        <dbReference type="Pfam" id="PF00501"/>
    </source>
</evidence>
<dbReference type="SUPFAM" id="SSF56801">
    <property type="entry name" value="Acetyl-CoA synthetase-like"/>
    <property type="match status" value="1"/>
</dbReference>
<sequence length="590" mass="67096">MKNITRLFDVLPYQMENYPLERALAGKKIVKDQKKWVSYSTEDVMTQVDQVSLALHRLGIRKGDKIAMVSENRPEWNILDLGILQIGAVNVPVYPTITRESYQYIFNEAGIKYTFVSNDEMYKKVNTIQENVPSLIGIYSFDELETCENWKILMEEVSAPDKQIINAYKSQVKPADLATLIYTSGTTGNPKGVMLSHHNLISNFKAALEVLPLKSHQNVLSFLPLCHSFERIVSYAYMASGLSIYYAENMDTIGDNLKEVKPQMFTTVPRLLEKVYERIMEKGHALTGIKRSLFFWALGLGEQYQLNQDQGWWYNTRLKIARKLIFSKWKDALGGRVEFIATAAAAMNPQLATIFTAANIPILEGYGLTETSPVLTVNRMDEKERKIGTVGIPIPGLEIKIASDGEIMARGPNIMLGYYKQPRITEEVIEPDGWFHTGDIGEFDGPFLKITDRKKALFKTSGGKYVAPQQVEMAMMTSRYIEQIMVLGNNRKFVSALIVPSFVNLRDWCAVNDIPELSNAALIEHPRVLDLLEKEITRGNKSLDHIEQIKKFTLMPEEWTIAKDELTPTMKVKRKSIRADYKSVIEKMYG</sequence>
<dbReference type="AlphaFoldDB" id="A0A953HJX2"/>
<name>A0A953HJX2_9BACT</name>
<dbReference type="GO" id="GO:0004467">
    <property type="term" value="F:long-chain fatty acid-CoA ligase activity"/>
    <property type="evidence" value="ECO:0007669"/>
    <property type="project" value="TreeGrafter"/>
</dbReference>
<dbReference type="Gene3D" id="3.40.50.12780">
    <property type="entry name" value="N-terminal domain of ligase-like"/>
    <property type="match status" value="1"/>
</dbReference>
<dbReference type="EMBL" id="JAHVHU010000004">
    <property type="protein sequence ID" value="MBY5957234.1"/>
    <property type="molecule type" value="Genomic_DNA"/>
</dbReference>
<gene>
    <name evidence="4" type="ORF">KUV50_03740</name>
</gene>
<comment type="caution">
    <text evidence="4">The sequence shown here is derived from an EMBL/GenBank/DDBJ whole genome shotgun (WGS) entry which is preliminary data.</text>
</comment>
<dbReference type="RefSeq" id="WP_222578755.1">
    <property type="nucleotide sequence ID" value="NZ_JAHVHU010000004.1"/>
</dbReference>
<proteinExistence type="predicted"/>
<dbReference type="PANTHER" id="PTHR43272">
    <property type="entry name" value="LONG-CHAIN-FATTY-ACID--COA LIGASE"/>
    <property type="match status" value="1"/>
</dbReference>
<dbReference type="Pfam" id="PF23562">
    <property type="entry name" value="AMP-binding_C_3"/>
    <property type="match status" value="1"/>
</dbReference>
<dbReference type="GO" id="GO:0016020">
    <property type="term" value="C:membrane"/>
    <property type="evidence" value="ECO:0007669"/>
    <property type="project" value="TreeGrafter"/>
</dbReference>
<evidence type="ECO:0000313" key="5">
    <source>
        <dbReference type="Proteomes" id="UP000753961"/>
    </source>
</evidence>
<dbReference type="CDD" id="cd05907">
    <property type="entry name" value="VL_LC_FACS_like"/>
    <property type="match status" value="1"/>
</dbReference>
<keyword evidence="1" id="KW-0547">Nucleotide-binding</keyword>
<keyword evidence="2" id="KW-0067">ATP-binding</keyword>
<dbReference type="PROSITE" id="PS00455">
    <property type="entry name" value="AMP_BINDING"/>
    <property type="match status" value="1"/>
</dbReference>
<evidence type="ECO:0000256" key="1">
    <source>
        <dbReference type="ARBA" id="ARBA00022741"/>
    </source>
</evidence>
<dbReference type="InterPro" id="IPR020845">
    <property type="entry name" value="AMP-binding_CS"/>
</dbReference>
<organism evidence="4 5">
    <name type="scientific">Membranihabitans marinus</name>
    <dbReference type="NCBI Taxonomy" id="1227546"/>
    <lineage>
        <taxon>Bacteria</taxon>
        <taxon>Pseudomonadati</taxon>
        <taxon>Bacteroidota</taxon>
        <taxon>Saprospiria</taxon>
        <taxon>Saprospirales</taxon>
        <taxon>Saprospiraceae</taxon>
        <taxon>Membranihabitans</taxon>
    </lineage>
</organism>
<dbReference type="InterPro" id="IPR042099">
    <property type="entry name" value="ANL_N_sf"/>
</dbReference>
<protein>
    <submittedName>
        <fullName evidence="4">AMP-dependent synthetase/ligase</fullName>
    </submittedName>
</protein>
<accession>A0A953HJX2</accession>
<dbReference type="GO" id="GO:0005524">
    <property type="term" value="F:ATP binding"/>
    <property type="evidence" value="ECO:0007669"/>
    <property type="project" value="UniProtKB-KW"/>
</dbReference>
<dbReference type="InterPro" id="IPR000873">
    <property type="entry name" value="AMP-dep_synth/lig_dom"/>
</dbReference>
<feature type="domain" description="AMP-dependent synthetase/ligase" evidence="3">
    <location>
        <begin position="18"/>
        <end position="419"/>
    </location>
</feature>
<keyword evidence="5" id="KW-1185">Reference proteome</keyword>
<evidence type="ECO:0000313" key="4">
    <source>
        <dbReference type="EMBL" id="MBY5957234.1"/>
    </source>
</evidence>
<evidence type="ECO:0000256" key="2">
    <source>
        <dbReference type="ARBA" id="ARBA00022840"/>
    </source>
</evidence>
<dbReference type="Proteomes" id="UP000753961">
    <property type="component" value="Unassembled WGS sequence"/>
</dbReference>